<evidence type="ECO:0000313" key="2">
    <source>
        <dbReference type="Proteomes" id="UP000287023"/>
    </source>
</evidence>
<sequence length="141" mass="15690">MNEAQPAWFTPPKTAAEKLADAQAAKIEQINAAYTEQVQPLIKDYPEIEQATWIAQESEARAYMAWHADQEGHTPATPVLDNILLGRNGDGGSETLQELSLAVLENADMFTRAQQLTGKRQRLVKQVREVTTQEALDGITW</sequence>
<proteinExistence type="predicted"/>
<gene>
    <name evidence="1" type="ORF">ELY38_02420</name>
</gene>
<evidence type="ECO:0008006" key="3">
    <source>
        <dbReference type="Google" id="ProtNLM"/>
    </source>
</evidence>
<keyword evidence="2" id="KW-1185">Reference proteome</keyword>
<reference evidence="1 2" key="1">
    <citation type="submission" date="2018-12" db="EMBL/GenBank/DDBJ databases">
        <title>three novel Halomonas strain isolated from plants.</title>
        <authorList>
            <person name="Sun C."/>
        </authorList>
    </citation>
    <scope>NUCLEOTIDE SEQUENCE [LARGE SCALE GENOMIC DNA]</scope>
    <source>
        <strain evidence="1 2">JCM 18142</strain>
    </source>
</reference>
<dbReference type="Proteomes" id="UP000287023">
    <property type="component" value="Unassembled WGS sequence"/>
</dbReference>
<dbReference type="OrthoDB" id="6169346at2"/>
<organism evidence="1 2">
    <name type="scientific">Vreelandella nanhaiensis</name>
    <dbReference type="NCBI Taxonomy" id="1258546"/>
    <lineage>
        <taxon>Bacteria</taxon>
        <taxon>Pseudomonadati</taxon>
        <taxon>Pseudomonadota</taxon>
        <taxon>Gammaproteobacteria</taxon>
        <taxon>Oceanospirillales</taxon>
        <taxon>Halomonadaceae</taxon>
        <taxon>Vreelandella</taxon>
    </lineage>
</organism>
<dbReference type="EMBL" id="RZHF01000004">
    <property type="protein sequence ID" value="RUR34464.1"/>
    <property type="molecule type" value="Genomic_DNA"/>
</dbReference>
<protein>
    <recommendedName>
        <fullName evidence="3">DUF4376 domain-containing protein</fullName>
    </recommendedName>
</protein>
<dbReference type="RefSeq" id="WP_127059909.1">
    <property type="nucleotide sequence ID" value="NZ_RZHF01000004.1"/>
</dbReference>
<comment type="caution">
    <text evidence="1">The sequence shown here is derived from an EMBL/GenBank/DDBJ whole genome shotgun (WGS) entry which is preliminary data.</text>
</comment>
<accession>A0A3S0WCD4</accession>
<dbReference type="AlphaFoldDB" id="A0A3S0WCD4"/>
<evidence type="ECO:0000313" key="1">
    <source>
        <dbReference type="EMBL" id="RUR34464.1"/>
    </source>
</evidence>
<name>A0A3S0WCD4_9GAMM</name>